<feature type="region of interest" description="Disordered" evidence="14">
    <location>
        <begin position="668"/>
        <end position="697"/>
    </location>
</feature>
<dbReference type="Pfam" id="PF18147">
    <property type="entry name" value="Suv3_C_1"/>
    <property type="match status" value="1"/>
</dbReference>
<evidence type="ECO:0000256" key="5">
    <source>
        <dbReference type="ARBA" id="ARBA00012552"/>
    </source>
</evidence>
<evidence type="ECO:0000256" key="3">
    <source>
        <dbReference type="ARBA" id="ARBA00004173"/>
    </source>
</evidence>
<dbReference type="InterPro" id="IPR027417">
    <property type="entry name" value="P-loop_NTPase"/>
</dbReference>
<evidence type="ECO:0000259" key="15">
    <source>
        <dbReference type="PROSITE" id="PS51194"/>
    </source>
</evidence>
<keyword evidence="8 17" id="KW-0347">Helicase</keyword>
<reference evidence="17" key="1">
    <citation type="submission" date="2025-08" db="UniProtKB">
        <authorList>
            <consortium name="RefSeq"/>
        </authorList>
    </citation>
    <scope>IDENTIFICATION</scope>
    <source>
        <tissue evidence="17">Whole body</tissue>
    </source>
</reference>
<feature type="domain" description="Helicase C-terminal" evidence="15">
    <location>
        <begin position="342"/>
        <end position="507"/>
    </location>
</feature>
<keyword evidence="11" id="KW-0496">Mitochondrion</keyword>
<evidence type="ECO:0000256" key="7">
    <source>
        <dbReference type="ARBA" id="ARBA00022801"/>
    </source>
</evidence>
<dbReference type="InterPro" id="IPR044774">
    <property type="entry name" value="Suv3_DEXQc"/>
</dbReference>
<comment type="subcellular location">
    <subcellularLocation>
        <location evidence="3">Mitochondrion</location>
    </subcellularLocation>
</comment>
<dbReference type="GO" id="GO:0003724">
    <property type="term" value="F:RNA helicase activity"/>
    <property type="evidence" value="ECO:0007669"/>
    <property type="project" value="UniProtKB-EC"/>
</dbReference>
<dbReference type="GO" id="GO:0045025">
    <property type="term" value="C:mitochondrial degradosome"/>
    <property type="evidence" value="ECO:0007669"/>
    <property type="project" value="TreeGrafter"/>
</dbReference>
<dbReference type="Proteomes" id="UP000694925">
    <property type="component" value="Unplaced"/>
</dbReference>
<dbReference type="AlphaFoldDB" id="A0AAJ7JGC0"/>
<name>A0AAJ7JGC0_9HYME</name>
<dbReference type="Pfam" id="PF12513">
    <property type="entry name" value="SUV3_C"/>
    <property type="match status" value="1"/>
</dbReference>
<evidence type="ECO:0000256" key="6">
    <source>
        <dbReference type="ARBA" id="ARBA00022741"/>
    </source>
</evidence>
<evidence type="ECO:0000313" key="16">
    <source>
        <dbReference type="Proteomes" id="UP000694925"/>
    </source>
</evidence>
<dbReference type="Pfam" id="PF00271">
    <property type="entry name" value="Helicase_C"/>
    <property type="match status" value="1"/>
</dbReference>
<feature type="region of interest" description="Disordered" evidence="14">
    <location>
        <begin position="718"/>
        <end position="741"/>
    </location>
</feature>
<dbReference type="PROSITE" id="PS51194">
    <property type="entry name" value="HELICASE_CTER"/>
    <property type="match status" value="1"/>
</dbReference>
<comment type="similarity">
    <text evidence="4">Belongs to the helicase family.</text>
</comment>
<feature type="compositionally biased region" description="Basic residues" evidence="14">
    <location>
        <begin position="726"/>
        <end position="741"/>
    </location>
</feature>
<dbReference type="FunFam" id="3.40.50.300:FF:000269">
    <property type="entry name" value="ATP-dependent RNA helicase SUPV3L1, mitochondrial"/>
    <property type="match status" value="1"/>
</dbReference>
<dbReference type="InterPro" id="IPR001650">
    <property type="entry name" value="Helicase_C-like"/>
</dbReference>
<evidence type="ECO:0000256" key="9">
    <source>
        <dbReference type="ARBA" id="ARBA00022840"/>
    </source>
</evidence>
<evidence type="ECO:0000256" key="8">
    <source>
        <dbReference type="ARBA" id="ARBA00022806"/>
    </source>
</evidence>
<evidence type="ECO:0000256" key="2">
    <source>
        <dbReference type="ARBA" id="ARBA00001946"/>
    </source>
</evidence>
<keyword evidence="10" id="KW-0809">Transit peptide</keyword>
<dbReference type="KEGG" id="ccal:108632290"/>
<dbReference type="Gene3D" id="3.40.50.300">
    <property type="entry name" value="P-loop containing nucleotide triphosphate hydrolases"/>
    <property type="match status" value="2"/>
</dbReference>
<dbReference type="PANTHER" id="PTHR12131:SF1">
    <property type="entry name" value="ATP-DEPENDENT RNA HELICASE SUPV3L1, MITOCHONDRIAL-RELATED"/>
    <property type="match status" value="1"/>
</dbReference>
<keyword evidence="7" id="KW-0378">Hydrolase</keyword>
<evidence type="ECO:0000256" key="14">
    <source>
        <dbReference type="SAM" id="MobiDB-lite"/>
    </source>
</evidence>
<dbReference type="InterPro" id="IPR022192">
    <property type="entry name" value="SUV3_C"/>
</dbReference>
<evidence type="ECO:0000256" key="4">
    <source>
        <dbReference type="ARBA" id="ARBA00008708"/>
    </source>
</evidence>
<dbReference type="Gene3D" id="1.10.1740.140">
    <property type="match status" value="1"/>
</dbReference>
<feature type="compositionally biased region" description="Basic and acidic residues" evidence="14">
    <location>
        <begin position="671"/>
        <end position="693"/>
    </location>
</feature>
<accession>A0AAJ7JGC0</accession>
<proteinExistence type="inferred from homology"/>
<dbReference type="Pfam" id="PF18114">
    <property type="entry name" value="Suv3_N"/>
    <property type="match status" value="1"/>
</dbReference>
<dbReference type="Gene3D" id="1.20.58.1080">
    <property type="match status" value="1"/>
</dbReference>
<dbReference type="InterPro" id="IPR055206">
    <property type="entry name" value="DEXQc_SUV3"/>
</dbReference>
<evidence type="ECO:0000256" key="13">
    <source>
        <dbReference type="ARBA" id="ARBA00069703"/>
    </source>
</evidence>
<dbReference type="CTD" id="40543"/>
<protein>
    <recommendedName>
        <fullName evidence="13">ATP-dependent RNA helicase SUV3 homolog, mitochondrial</fullName>
        <ecNumber evidence="5">3.6.4.13</ecNumber>
    </recommendedName>
</protein>
<dbReference type="CDD" id="cd18805">
    <property type="entry name" value="SF2_C_suv3"/>
    <property type="match status" value="1"/>
</dbReference>
<keyword evidence="6" id="KW-0547">Nucleotide-binding</keyword>
<evidence type="ECO:0000256" key="10">
    <source>
        <dbReference type="ARBA" id="ARBA00022946"/>
    </source>
</evidence>
<gene>
    <name evidence="17" type="primary">LOC108632290</name>
</gene>
<comment type="catalytic activity">
    <reaction evidence="12">
        <text>ATP + H2O = ADP + phosphate + H(+)</text>
        <dbReference type="Rhea" id="RHEA:13065"/>
        <dbReference type="ChEBI" id="CHEBI:15377"/>
        <dbReference type="ChEBI" id="CHEBI:15378"/>
        <dbReference type="ChEBI" id="CHEBI:30616"/>
        <dbReference type="ChEBI" id="CHEBI:43474"/>
        <dbReference type="ChEBI" id="CHEBI:456216"/>
        <dbReference type="EC" id="3.6.4.13"/>
    </reaction>
</comment>
<dbReference type="FunFam" id="3.40.50.300:FF:000446">
    <property type="entry name" value="ATP-dependent RNA helicase SUPV3L1, mitochondrial"/>
    <property type="match status" value="1"/>
</dbReference>
<dbReference type="GO" id="GO:0016787">
    <property type="term" value="F:hydrolase activity"/>
    <property type="evidence" value="ECO:0007669"/>
    <property type="project" value="UniProtKB-KW"/>
</dbReference>
<dbReference type="Pfam" id="PF22527">
    <property type="entry name" value="DEXQc_Suv3"/>
    <property type="match status" value="1"/>
</dbReference>
<keyword evidence="9" id="KW-0067">ATP-binding</keyword>
<dbReference type="EC" id="3.6.4.13" evidence="5"/>
<evidence type="ECO:0000313" key="17">
    <source>
        <dbReference type="RefSeq" id="XP_017892242.1"/>
    </source>
</evidence>
<evidence type="ECO:0000256" key="11">
    <source>
        <dbReference type="ARBA" id="ARBA00023128"/>
    </source>
</evidence>
<dbReference type="FunFam" id="1.20.58.1080:FF:000001">
    <property type="entry name" value="ATP-dependent RNA helicase SUPV3L1, mitochondrial"/>
    <property type="match status" value="1"/>
</dbReference>
<dbReference type="CDD" id="cd17913">
    <property type="entry name" value="DEXQc_Suv3"/>
    <property type="match status" value="1"/>
</dbReference>
<dbReference type="SUPFAM" id="SSF52540">
    <property type="entry name" value="P-loop containing nucleoside triphosphate hydrolases"/>
    <property type="match status" value="2"/>
</dbReference>
<comment type="cofactor">
    <cofactor evidence="2">
        <name>Mg(2+)</name>
        <dbReference type="ChEBI" id="CHEBI:18420"/>
    </cofactor>
</comment>
<dbReference type="InterPro" id="IPR050699">
    <property type="entry name" value="RNA-DNA_Helicase"/>
</dbReference>
<keyword evidence="16" id="KW-1185">Reference proteome</keyword>
<evidence type="ECO:0000256" key="12">
    <source>
        <dbReference type="ARBA" id="ARBA00047984"/>
    </source>
</evidence>
<organism evidence="16 17">
    <name type="scientific">Ceratina calcarata</name>
    <dbReference type="NCBI Taxonomy" id="156304"/>
    <lineage>
        <taxon>Eukaryota</taxon>
        <taxon>Metazoa</taxon>
        <taxon>Ecdysozoa</taxon>
        <taxon>Arthropoda</taxon>
        <taxon>Hexapoda</taxon>
        <taxon>Insecta</taxon>
        <taxon>Pterygota</taxon>
        <taxon>Neoptera</taxon>
        <taxon>Endopterygota</taxon>
        <taxon>Hymenoptera</taxon>
        <taxon>Apocrita</taxon>
        <taxon>Aculeata</taxon>
        <taxon>Apoidea</taxon>
        <taxon>Anthophila</taxon>
        <taxon>Apidae</taxon>
        <taxon>Ceratina</taxon>
        <taxon>Zadontomerus</taxon>
    </lineage>
</organism>
<dbReference type="GeneID" id="108632290"/>
<evidence type="ECO:0000256" key="1">
    <source>
        <dbReference type="ARBA" id="ARBA00001936"/>
    </source>
</evidence>
<dbReference type="SMART" id="SM00490">
    <property type="entry name" value="HELICc"/>
    <property type="match status" value="1"/>
</dbReference>
<dbReference type="GO" id="GO:0000965">
    <property type="term" value="P:mitochondrial RNA 3'-end processing"/>
    <property type="evidence" value="ECO:0007669"/>
    <property type="project" value="TreeGrafter"/>
</dbReference>
<dbReference type="InterPro" id="IPR041453">
    <property type="entry name" value="Suv3_N"/>
</dbReference>
<dbReference type="Gene3D" id="1.20.272.40">
    <property type="match status" value="1"/>
</dbReference>
<dbReference type="GO" id="GO:0005524">
    <property type="term" value="F:ATP binding"/>
    <property type="evidence" value="ECO:0007669"/>
    <property type="project" value="UniProtKB-KW"/>
</dbReference>
<dbReference type="RefSeq" id="XP_017892242.1">
    <property type="nucleotide sequence ID" value="XM_018036753.2"/>
</dbReference>
<sequence length="741" mass="83935">MIPVMYLVNDQLKRRSNLMVSSILRQFNPRVKLTPSVRRKQTKNDPSISSLFKPVTVKVETNDRNVGVELTGSLSKRVIIQILCNFANKNTVKELSTKHGLDDAIFNTAMGNFRKYCVDSNSLPPDLHIVLSDIINGAGNVTDIFPYFLRYAKQMYPHIDCLDELRKISDLRNPPFWYPIARSKKRKIIFHAGPTNSGKTYHALKRFMSAKSGVYCGPLKLLANEVFNKCNSMGTPCDLITGEEHRYAKHMTSPADHTSCSVEMANIQNVYEVAVIDEIQLIRDPGRGWAWTRALLGIAADEIHLCGESAAIPIVQSICLTTGEHVEIKEYKRLTELEVENSALCYIKNVQPGDCIVCFSRNEIFAVSNEIEKLGEKVAVIYGSLPPGTKLAQAARFNDPKDPCKILVATNAIGMGLNLHIRRIIFYTLSQPVINEKGEMEIDTISVSSALQIAGRAGRYGTQWSKGYVTTFKPEDLPVLRKLLQQKPEEIHRAGLHPTADQIELYSYYLPNAPMSNLINIFIALCELDHTLYFICNLDDFKFLADMIQHIPLPLRTRYVFCCAPVNRKVPFTCSMLLKYARQCSRNQPATISWVRQQIEWPPSTPSSLADLVRLEGVFDVLDVYLWLSYRMPDLFPDGSSIRQLQFELDKIIETGIRKLAKLFRKTQSGDSKEESQKSDDKLEGKNQDKETLSHSLVSRGLLTKKMLDQLRTEWAKQSFQETSKGKTKHDRVGGRSKFRS</sequence>
<dbReference type="InterPro" id="IPR041082">
    <property type="entry name" value="Suv3_C_1"/>
</dbReference>
<dbReference type="PANTHER" id="PTHR12131">
    <property type="entry name" value="ATP-DEPENDENT RNA AND DNA HELICASE"/>
    <property type="match status" value="1"/>
</dbReference>
<comment type="cofactor">
    <cofactor evidence="1">
        <name>Mn(2+)</name>
        <dbReference type="ChEBI" id="CHEBI:29035"/>
    </cofactor>
</comment>